<evidence type="ECO:0000313" key="3">
    <source>
        <dbReference type="EMBL" id="ACO66480.1"/>
    </source>
</evidence>
<reference evidence="3 4" key="1">
    <citation type="journal article" date="2009" name="Science">
        <title>Green evolution and dynamic adaptations revealed by genomes of the marine picoeukaryotes Micromonas.</title>
        <authorList>
            <person name="Worden A.Z."/>
            <person name="Lee J.H."/>
            <person name="Mock T."/>
            <person name="Rouze P."/>
            <person name="Simmons M.P."/>
            <person name="Aerts A.L."/>
            <person name="Allen A.E."/>
            <person name="Cuvelier M.L."/>
            <person name="Derelle E."/>
            <person name="Everett M.V."/>
            <person name="Foulon E."/>
            <person name="Grimwood J."/>
            <person name="Gundlach H."/>
            <person name="Henrissat B."/>
            <person name="Napoli C."/>
            <person name="McDonald S.M."/>
            <person name="Parker M.S."/>
            <person name="Rombauts S."/>
            <person name="Salamov A."/>
            <person name="Von Dassow P."/>
            <person name="Badger J.H."/>
            <person name="Coutinho P.M."/>
            <person name="Demir E."/>
            <person name="Dubchak I."/>
            <person name="Gentemann C."/>
            <person name="Eikrem W."/>
            <person name="Gready J.E."/>
            <person name="John U."/>
            <person name="Lanier W."/>
            <person name="Lindquist E.A."/>
            <person name="Lucas S."/>
            <person name="Mayer K.F."/>
            <person name="Moreau H."/>
            <person name="Not F."/>
            <person name="Otillar R."/>
            <person name="Panaud O."/>
            <person name="Pangilinan J."/>
            <person name="Paulsen I."/>
            <person name="Piegu B."/>
            <person name="Poliakov A."/>
            <person name="Robbens S."/>
            <person name="Schmutz J."/>
            <person name="Toulza E."/>
            <person name="Wyss T."/>
            <person name="Zelensky A."/>
            <person name="Zhou K."/>
            <person name="Armbrust E.V."/>
            <person name="Bhattacharya D."/>
            <person name="Goodenough U.W."/>
            <person name="Van de Peer Y."/>
            <person name="Grigoriev I.V."/>
        </authorList>
    </citation>
    <scope>NUCLEOTIDE SEQUENCE [LARGE SCALE GENOMIC DNA]</scope>
    <source>
        <strain evidence="4">RCC299 / NOUM17</strain>
    </source>
</reference>
<dbReference type="KEGG" id="mis:MICPUN_62506"/>
<dbReference type="PANTHER" id="PTHR46732:SF5">
    <property type="entry name" value="ATP-DEPENDENT PROTEASE LA (LON) DOMAIN PROTEIN"/>
    <property type="match status" value="1"/>
</dbReference>
<dbReference type="InParanoid" id="C1EE56"/>
<proteinExistence type="predicted"/>
<dbReference type="EMBL" id="CP001330">
    <property type="protein sequence ID" value="ACO66480.1"/>
    <property type="molecule type" value="Genomic_DNA"/>
</dbReference>
<evidence type="ECO:0000313" key="4">
    <source>
        <dbReference type="Proteomes" id="UP000002009"/>
    </source>
</evidence>
<name>C1EE56_MICCC</name>
<dbReference type="AlphaFoldDB" id="C1EE56"/>
<dbReference type="SUPFAM" id="SSF88697">
    <property type="entry name" value="PUA domain-like"/>
    <property type="match status" value="1"/>
</dbReference>
<feature type="domain" description="Lon N-terminal" evidence="2">
    <location>
        <begin position="88"/>
        <end position="248"/>
    </location>
</feature>
<accession>C1EE56</accession>
<dbReference type="Proteomes" id="UP000002009">
    <property type="component" value="Chromosome 11"/>
</dbReference>
<dbReference type="InterPro" id="IPR003111">
    <property type="entry name" value="Lon_prtase_N"/>
</dbReference>
<dbReference type="OrthoDB" id="497320at2759"/>
<keyword evidence="4" id="KW-1185">Reference proteome</keyword>
<evidence type="ECO:0000259" key="2">
    <source>
        <dbReference type="Pfam" id="PF02190"/>
    </source>
</evidence>
<dbReference type="InterPro" id="IPR046336">
    <property type="entry name" value="Lon_prtase_N_sf"/>
</dbReference>
<gene>
    <name evidence="3" type="ORF">MICPUN_62506</name>
</gene>
<dbReference type="Gene3D" id="2.30.130.40">
    <property type="entry name" value="LON domain-like"/>
    <property type="match status" value="1"/>
</dbReference>
<dbReference type="OMA" id="THKEVGD"/>
<organism evidence="3 4">
    <name type="scientific">Micromonas commoda (strain RCC299 / NOUM17 / CCMP2709)</name>
    <name type="common">Picoplanktonic green alga</name>
    <dbReference type="NCBI Taxonomy" id="296587"/>
    <lineage>
        <taxon>Eukaryota</taxon>
        <taxon>Viridiplantae</taxon>
        <taxon>Chlorophyta</taxon>
        <taxon>Mamiellophyceae</taxon>
        <taxon>Mamiellales</taxon>
        <taxon>Mamiellaceae</taxon>
        <taxon>Micromonas</taxon>
    </lineage>
</organism>
<sequence length="386" mass="42453">MMTATASIPLVPRVTPAHPARRVGPRAWGGSGGWRRPRIGIRMDRRSAGDAPKPPADNSDLEPEQRDYTGTLKQYEEVPLVPKKLPAMLFPAEEVLLPGSAQVLHLYEARFLALLDEVTNETGGLFAHVTFLPPAQGEADDGGLRVNQVATLVRVEEVQREEVGAKVTIIGESRMTLRELEEKSQRGYLVGTFVPIPVMQDDGSATYKPSKTELDEVEALADFIDDAVNDCVALVDKLLDGDGDEKLWDLSEAANEVEWGHGEVGNLKRAMAWIEGPYVTLDMLEMPCSMSERDWLRDAVEERVKHSELQLAERLSFACLQVAPASTEADYARLVSCRNVAMSAQHGLMDRLRLGKILLEEQRSALRAKVALKSAFGGAAEKDDAN</sequence>
<dbReference type="InterPro" id="IPR015947">
    <property type="entry name" value="PUA-like_sf"/>
</dbReference>
<feature type="region of interest" description="Disordered" evidence="1">
    <location>
        <begin position="16"/>
        <end position="64"/>
    </location>
</feature>
<dbReference type="PANTHER" id="PTHR46732">
    <property type="entry name" value="ATP-DEPENDENT PROTEASE LA (LON) DOMAIN PROTEIN"/>
    <property type="match status" value="1"/>
</dbReference>
<dbReference type="FunCoup" id="C1EE56">
    <property type="interactions" value="382"/>
</dbReference>
<dbReference type="Pfam" id="PF02190">
    <property type="entry name" value="LON_substr_bdg"/>
    <property type="match status" value="1"/>
</dbReference>
<protein>
    <recommendedName>
        <fullName evidence="2">Lon N-terminal domain-containing protein</fullName>
    </recommendedName>
</protein>
<dbReference type="GeneID" id="8247644"/>
<dbReference type="RefSeq" id="XP_002505222.1">
    <property type="nucleotide sequence ID" value="XM_002505176.1"/>
</dbReference>
<evidence type="ECO:0000256" key="1">
    <source>
        <dbReference type="SAM" id="MobiDB-lite"/>
    </source>
</evidence>